<evidence type="ECO:0000313" key="3">
    <source>
        <dbReference type="EMBL" id="MBC1491405.1"/>
    </source>
</evidence>
<name>A0A7X1CBN0_9LIST</name>
<dbReference type="Gene3D" id="1.10.10.1400">
    <property type="entry name" value="Terminase, small subunit, N-terminal DNA-binding domain, HTH motif"/>
    <property type="match status" value="1"/>
</dbReference>
<keyword evidence="2" id="KW-0231">Viral genome packaging</keyword>
<dbReference type="Proteomes" id="UP000533953">
    <property type="component" value="Unassembled WGS sequence"/>
</dbReference>
<dbReference type="Pfam" id="PF03592">
    <property type="entry name" value="Terminase_2"/>
    <property type="match status" value="1"/>
</dbReference>
<accession>A0A7X1CBN0</accession>
<dbReference type="AlphaFoldDB" id="A0A7X1CBN0"/>
<dbReference type="InterPro" id="IPR005335">
    <property type="entry name" value="Terminase_ssu"/>
</dbReference>
<gene>
    <name evidence="3" type="ORF">HCI99_06160</name>
</gene>
<dbReference type="InterPro" id="IPR038713">
    <property type="entry name" value="Terminase_Gp1_N_sf"/>
</dbReference>
<dbReference type="PANTHER" id="PTHR41328">
    <property type="entry name" value="TERMINASE SMALL SUBUNIT-RELATED"/>
    <property type="match status" value="1"/>
</dbReference>
<evidence type="ECO:0000256" key="1">
    <source>
        <dbReference type="ARBA" id="ARBA00022612"/>
    </source>
</evidence>
<protein>
    <submittedName>
        <fullName evidence="3">Terminase</fullName>
    </submittedName>
</protein>
<dbReference type="InterPro" id="IPR052404">
    <property type="entry name" value="SPP1-like_terminase"/>
</dbReference>
<dbReference type="PANTHER" id="PTHR41328:SF2">
    <property type="entry name" value="TERMINASE SMALL SUBUNIT"/>
    <property type="match status" value="1"/>
</dbReference>
<proteinExistence type="predicted"/>
<evidence type="ECO:0000313" key="4">
    <source>
        <dbReference type="Proteomes" id="UP000533953"/>
    </source>
</evidence>
<comment type="caution">
    <text evidence="3">The sequence shown here is derived from an EMBL/GenBank/DDBJ whole genome shotgun (WGS) entry which is preliminary data.</text>
</comment>
<keyword evidence="1" id="KW-1188">Viral release from host cell</keyword>
<organism evidence="3 4">
    <name type="scientific">Listeria booriae</name>
    <dbReference type="NCBI Taxonomy" id="1552123"/>
    <lineage>
        <taxon>Bacteria</taxon>
        <taxon>Bacillati</taxon>
        <taxon>Bacillota</taxon>
        <taxon>Bacilli</taxon>
        <taxon>Bacillales</taxon>
        <taxon>Listeriaceae</taxon>
        <taxon>Listeria</taxon>
    </lineage>
</organism>
<dbReference type="RefSeq" id="WP_185417164.1">
    <property type="nucleotide sequence ID" value="NZ_JAASTX010000006.1"/>
</dbReference>
<evidence type="ECO:0000256" key="2">
    <source>
        <dbReference type="ARBA" id="ARBA00023219"/>
    </source>
</evidence>
<dbReference type="GO" id="GO:0051276">
    <property type="term" value="P:chromosome organization"/>
    <property type="evidence" value="ECO:0007669"/>
    <property type="project" value="InterPro"/>
</dbReference>
<sequence>MTKTEQKYKVFAQAYVSNGFNATEAAKTAGYSKNGAEARGSNLLRNDKVLAFIDEEMNMLAKRMRDDASKIYYELWKQVRMIDEKLDKHERAAKTLDELDAEQVALSESITYSKSVMRRKVIKYKSIDGRKGDDARAEKKRRLAEIQELELVIENKNDVLNDNYTAMTAAKRNLLWHKDWKEFMTLRTTILQDLFDRSGYKDVSIRNFALVDAQIAKLNAGGNQEAAIEQTIIVSNADQMQAYLDAKSAKKAGDGDGESPDSSSD</sequence>
<dbReference type="EMBL" id="JAASTX010000006">
    <property type="protein sequence ID" value="MBC1491405.1"/>
    <property type="molecule type" value="Genomic_DNA"/>
</dbReference>
<reference evidence="3 4" key="1">
    <citation type="submission" date="2020-03" db="EMBL/GenBank/DDBJ databases">
        <title>Soil Listeria distribution.</title>
        <authorList>
            <person name="Liao J."/>
            <person name="Wiedmann M."/>
        </authorList>
    </citation>
    <scope>NUCLEOTIDE SEQUENCE [LARGE SCALE GENOMIC DNA]</scope>
    <source>
        <strain evidence="3 4">FSL L7-1547</strain>
    </source>
</reference>